<organism evidence="2 3">
    <name type="scientific">Streblomastix strix</name>
    <dbReference type="NCBI Taxonomy" id="222440"/>
    <lineage>
        <taxon>Eukaryota</taxon>
        <taxon>Metamonada</taxon>
        <taxon>Preaxostyla</taxon>
        <taxon>Oxymonadida</taxon>
        <taxon>Streblomastigidae</taxon>
        <taxon>Streblomastix</taxon>
    </lineage>
</organism>
<gene>
    <name evidence="2" type="ORF">EZS28_028164</name>
</gene>
<proteinExistence type="predicted"/>
<feature type="region of interest" description="Disordered" evidence="1">
    <location>
        <begin position="1"/>
        <end position="63"/>
    </location>
</feature>
<evidence type="ECO:0000313" key="2">
    <source>
        <dbReference type="EMBL" id="KAA6376310.1"/>
    </source>
</evidence>
<dbReference type="Proteomes" id="UP000324800">
    <property type="component" value="Unassembled WGS sequence"/>
</dbReference>
<reference evidence="2 3" key="1">
    <citation type="submission" date="2019-03" db="EMBL/GenBank/DDBJ databases">
        <title>Single cell metagenomics reveals metabolic interactions within the superorganism composed of flagellate Streblomastix strix and complex community of Bacteroidetes bacteria on its surface.</title>
        <authorList>
            <person name="Treitli S.C."/>
            <person name="Kolisko M."/>
            <person name="Husnik F."/>
            <person name="Keeling P."/>
            <person name="Hampl V."/>
        </authorList>
    </citation>
    <scope>NUCLEOTIDE SEQUENCE [LARGE SCALE GENOMIC DNA]</scope>
    <source>
        <strain evidence="2">ST1C</strain>
    </source>
</reference>
<comment type="caution">
    <text evidence="2">The sequence shown here is derived from an EMBL/GenBank/DDBJ whole genome shotgun (WGS) entry which is preliminary data.</text>
</comment>
<dbReference type="AlphaFoldDB" id="A0A5J4V1P9"/>
<dbReference type="EMBL" id="SNRW01010610">
    <property type="protein sequence ID" value="KAA6376310.1"/>
    <property type="molecule type" value="Genomic_DNA"/>
</dbReference>
<evidence type="ECO:0000256" key="1">
    <source>
        <dbReference type="SAM" id="MobiDB-lite"/>
    </source>
</evidence>
<name>A0A5J4V1P9_9EUKA</name>
<feature type="compositionally biased region" description="Polar residues" evidence="1">
    <location>
        <begin position="25"/>
        <end position="43"/>
    </location>
</feature>
<evidence type="ECO:0000313" key="3">
    <source>
        <dbReference type="Proteomes" id="UP000324800"/>
    </source>
</evidence>
<protein>
    <submittedName>
        <fullName evidence="2">Uncharacterized protein</fullName>
    </submittedName>
</protein>
<accession>A0A5J4V1P9</accession>
<sequence length="77" mass="8374">MAQVGHDGIKIQQAGETKVQHGGVPQSTPADGNVAQQLQNARQTGKEWLQPFTNKGMSPEEQARRKELLALVKAVLE</sequence>
<feature type="non-terminal residue" evidence="2">
    <location>
        <position position="77"/>
    </location>
</feature>